<evidence type="ECO:0000256" key="6">
    <source>
        <dbReference type="ARBA" id="ARBA00022679"/>
    </source>
</evidence>
<evidence type="ECO:0000313" key="15">
    <source>
        <dbReference type="Proteomes" id="UP001519460"/>
    </source>
</evidence>
<organism evidence="14 15">
    <name type="scientific">Batillaria attramentaria</name>
    <dbReference type="NCBI Taxonomy" id="370345"/>
    <lineage>
        <taxon>Eukaryota</taxon>
        <taxon>Metazoa</taxon>
        <taxon>Spiralia</taxon>
        <taxon>Lophotrochozoa</taxon>
        <taxon>Mollusca</taxon>
        <taxon>Gastropoda</taxon>
        <taxon>Caenogastropoda</taxon>
        <taxon>Sorbeoconcha</taxon>
        <taxon>Cerithioidea</taxon>
        <taxon>Batillariidae</taxon>
        <taxon>Batillaria</taxon>
    </lineage>
</organism>
<evidence type="ECO:0000256" key="11">
    <source>
        <dbReference type="ARBA" id="ARBA00023242"/>
    </source>
</evidence>
<dbReference type="EMBL" id="JACVVK020000087">
    <property type="protein sequence ID" value="KAK7494074.1"/>
    <property type="molecule type" value="Genomic_DNA"/>
</dbReference>
<name>A0ABD0L3T8_9CAEN</name>
<evidence type="ECO:0000256" key="3">
    <source>
        <dbReference type="ARBA" id="ARBA00012187"/>
    </source>
</evidence>
<keyword evidence="8" id="KW-0156">Chromatin regulator</keyword>
<keyword evidence="11" id="KW-0539">Nucleus</keyword>
<evidence type="ECO:0000256" key="7">
    <source>
        <dbReference type="ARBA" id="ARBA00022691"/>
    </source>
</evidence>
<dbReference type="InterPro" id="IPR047266">
    <property type="entry name" value="KMT5A-like_SET"/>
</dbReference>
<dbReference type="SMART" id="SM00317">
    <property type="entry name" value="SET"/>
    <property type="match status" value="1"/>
</dbReference>
<comment type="catalytic activity">
    <reaction evidence="12">
        <text>L-lysyl(20)-[histone H4] + S-adenosyl-L-methionine = N(6)-methyl-L-lysyl(20)-[histone H4] + S-adenosyl-L-homocysteine + H(+)</text>
        <dbReference type="Rhea" id="RHEA:60344"/>
        <dbReference type="Rhea" id="RHEA-COMP:15554"/>
        <dbReference type="Rhea" id="RHEA-COMP:15555"/>
        <dbReference type="ChEBI" id="CHEBI:15378"/>
        <dbReference type="ChEBI" id="CHEBI:29969"/>
        <dbReference type="ChEBI" id="CHEBI:57856"/>
        <dbReference type="ChEBI" id="CHEBI:59789"/>
        <dbReference type="ChEBI" id="CHEBI:61929"/>
        <dbReference type="EC" id="2.1.1.361"/>
    </reaction>
</comment>
<keyword evidence="7" id="KW-0949">S-adenosyl-L-methionine</keyword>
<dbReference type="GO" id="GO:0032259">
    <property type="term" value="P:methylation"/>
    <property type="evidence" value="ECO:0007669"/>
    <property type="project" value="UniProtKB-KW"/>
</dbReference>
<comment type="subcellular location">
    <subcellularLocation>
        <location evidence="2">Chromosome</location>
    </subcellularLocation>
    <subcellularLocation>
        <location evidence="1">Nucleus</location>
    </subcellularLocation>
</comment>
<dbReference type="GO" id="GO:0140944">
    <property type="term" value="F:histone H4K20 monomethyltransferase activity"/>
    <property type="evidence" value="ECO:0007669"/>
    <property type="project" value="UniProtKB-EC"/>
</dbReference>
<evidence type="ECO:0000313" key="14">
    <source>
        <dbReference type="EMBL" id="KAK7494074.1"/>
    </source>
</evidence>
<proteinExistence type="predicted"/>
<keyword evidence="4" id="KW-0158">Chromosome</keyword>
<evidence type="ECO:0000256" key="1">
    <source>
        <dbReference type="ARBA" id="ARBA00004123"/>
    </source>
</evidence>
<dbReference type="Pfam" id="PF00856">
    <property type="entry name" value="SET"/>
    <property type="match status" value="1"/>
</dbReference>
<dbReference type="PROSITE" id="PS50280">
    <property type="entry name" value="SET"/>
    <property type="match status" value="1"/>
</dbReference>
<evidence type="ECO:0000256" key="5">
    <source>
        <dbReference type="ARBA" id="ARBA00022603"/>
    </source>
</evidence>
<accession>A0ABD0L3T8</accession>
<keyword evidence="15" id="KW-1185">Reference proteome</keyword>
<feature type="domain" description="SET" evidence="13">
    <location>
        <begin position="47"/>
        <end position="168"/>
    </location>
</feature>
<dbReference type="Proteomes" id="UP001519460">
    <property type="component" value="Unassembled WGS sequence"/>
</dbReference>
<dbReference type="PROSITE" id="PS51571">
    <property type="entry name" value="SAM_MT43_PR_SET"/>
    <property type="match status" value="1"/>
</dbReference>
<dbReference type="PANTHER" id="PTHR46167">
    <property type="entry name" value="N-LYSINE METHYLTRANSFERASE KMT5A"/>
    <property type="match status" value="1"/>
</dbReference>
<dbReference type="InterPro" id="IPR016858">
    <property type="entry name" value="KMT5A-like"/>
</dbReference>
<protein>
    <recommendedName>
        <fullName evidence="3">[histone H4]-lysine(20) N-methyltransferase</fullName>
        <ecNumber evidence="3">2.1.1.361</ecNumber>
    </recommendedName>
</protein>
<reference evidence="14 15" key="1">
    <citation type="journal article" date="2023" name="Sci. Data">
        <title>Genome assembly of the Korean intertidal mud-creeper Batillaria attramentaria.</title>
        <authorList>
            <person name="Patra A.K."/>
            <person name="Ho P.T."/>
            <person name="Jun S."/>
            <person name="Lee S.J."/>
            <person name="Kim Y."/>
            <person name="Won Y.J."/>
        </authorList>
    </citation>
    <scope>NUCLEOTIDE SEQUENCE [LARGE SCALE GENOMIC DNA]</scope>
    <source>
        <strain evidence="14">Wonlab-2016</strain>
    </source>
</reference>
<dbReference type="Gene3D" id="2.170.270.10">
    <property type="entry name" value="SET domain"/>
    <property type="match status" value="1"/>
</dbReference>
<dbReference type="InterPro" id="IPR046341">
    <property type="entry name" value="SET_dom_sf"/>
</dbReference>
<dbReference type="AlphaFoldDB" id="A0ABD0L3T8"/>
<sequence length="183" mass="21340">MTDEDEPQIPITDFFYFRRTARRQTSKELKQKREKEIEEKILRGCEDGLEVREIEGKGRGVMATRDFKKGDFVVEYAGDLIDMTTAKQREDLYSKDEEVGCYMYYFAHKNKQYCIDATAESGKLGRLLNHSRKGNCHTKVFVIGGHPYLVLLASRDITEGEELTYDYGERSQRALESHPWLKH</sequence>
<evidence type="ECO:0000256" key="10">
    <source>
        <dbReference type="ARBA" id="ARBA00023163"/>
    </source>
</evidence>
<keyword evidence="6" id="KW-0808">Transferase</keyword>
<dbReference type="PANTHER" id="PTHR46167:SF1">
    <property type="entry name" value="N-LYSINE METHYLTRANSFERASE KMT5A"/>
    <property type="match status" value="1"/>
</dbReference>
<dbReference type="SUPFAM" id="SSF82199">
    <property type="entry name" value="SET domain"/>
    <property type="match status" value="1"/>
</dbReference>
<keyword evidence="9" id="KW-0805">Transcription regulation</keyword>
<evidence type="ECO:0000256" key="4">
    <source>
        <dbReference type="ARBA" id="ARBA00022454"/>
    </source>
</evidence>
<dbReference type="InterPro" id="IPR001214">
    <property type="entry name" value="SET_dom"/>
</dbReference>
<dbReference type="GO" id="GO:0005634">
    <property type="term" value="C:nucleus"/>
    <property type="evidence" value="ECO:0007669"/>
    <property type="project" value="UniProtKB-SubCell"/>
</dbReference>
<evidence type="ECO:0000256" key="8">
    <source>
        <dbReference type="ARBA" id="ARBA00022853"/>
    </source>
</evidence>
<evidence type="ECO:0000256" key="9">
    <source>
        <dbReference type="ARBA" id="ARBA00023015"/>
    </source>
</evidence>
<keyword evidence="5" id="KW-0489">Methyltransferase</keyword>
<keyword evidence="10" id="KW-0804">Transcription</keyword>
<dbReference type="InterPro" id="IPR051760">
    <property type="entry name" value="KMT5A"/>
</dbReference>
<evidence type="ECO:0000259" key="13">
    <source>
        <dbReference type="PROSITE" id="PS50280"/>
    </source>
</evidence>
<dbReference type="GO" id="GO:0005694">
    <property type="term" value="C:chromosome"/>
    <property type="evidence" value="ECO:0007669"/>
    <property type="project" value="UniProtKB-SubCell"/>
</dbReference>
<evidence type="ECO:0000256" key="2">
    <source>
        <dbReference type="ARBA" id="ARBA00004286"/>
    </source>
</evidence>
<gene>
    <name evidence="14" type="ORF">BaRGS_00014732</name>
</gene>
<dbReference type="CDD" id="cd10528">
    <property type="entry name" value="SET_SETD8"/>
    <property type="match status" value="1"/>
</dbReference>
<comment type="caution">
    <text evidence="14">The sequence shown here is derived from an EMBL/GenBank/DDBJ whole genome shotgun (WGS) entry which is preliminary data.</text>
</comment>
<evidence type="ECO:0000256" key="12">
    <source>
        <dbReference type="ARBA" id="ARBA00047784"/>
    </source>
</evidence>
<dbReference type="EC" id="2.1.1.361" evidence="3"/>